<dbReference type="GO" id="GO:0008926">
    <property type="term" value="F:mannitol-1-phosphate 5-dehydrogenase activity"/>
    <property type="evidence" value="ECO:0007669"/>
    <property type="project" value="TreeGrafter"/>
</dbReference>
<dbReference type="SUPFAM" id="SSF51735">
    <property type="entry name" value="NAD(P)-binding Rossmann-fold domains"/>
    <property type="match status" value="1"/>
</dbReference>
<keyword evidence="1" id="KW-0560">Oxidoreductase</keyword>
<dbReference type="PANTHER" id="PTHR30524">
    <property type="entry name" value="MANNITOL-1-PHOSPHATE 5-DEHYDROGENASE"/>
    <property type="match status" value="1"/>
</dbReference>
<comment type="caution">
    <text evidence="3">The sequence shown here is derived from an EMBL/GenBank/DDBJ whole genome shotgun (WGS) entry which is preliminary data.</text>
</comment>
<dbReference type="GO" id="GO:0019592">
    <property type="term" value="P:mannitol catabolic process"/>
    <property type="evidence" value="ECO:0007669"/>
    <property type="project" value="TreeGrafter"/>
</dbReference>
<proteinExistence type="predicted"/>
<reference evidence="3" key="1">
    <citation type="journal article" date="2014" name="Front. Microbiol.">
        <title>High frequency of phylogenetically diverse reductive dehalogenase-homologous genes in deep subseafloor sedimentary metagenomes.</title>
        <authorList>
            <person name="Kawai M."/>
            <person name="Futagami T."/>
            <person name="Toyoda A."/>
            <person name="Takaki Y."/>
            <person name="Nishi S."/>
            <person name="Hori S."/>
            <person name="Arai W."/>
            <person name="Tsubouchi T."/>
            <person name="Morono Y."/>
            <person name="Uchiyama I."/>
            <person name="Ito T."/>
            <person name="Fujiyama A."/>
            <person name="Inagaki F."/>
            <person name="Takami H."/>
        </authorList>
    </citation>
    <scope>NUCLEOTIDE SEQUENCE</scope>
    <source>
        <strain evidence="3">Expedition CK06-06</strain>
    </source>
</reference>
<evidence type="ECO:0000256" key="1">
    <source>
        <dbReference type="ARBA" id="ARBA00023002"/>
    </source>
</evidence>
<dbReference type="PANTHER" id="PTHR30524:SF0">
    <property type="entry name" value="ALTRONATE OXIDOREDUCTASE-RELATED"/>
    <property type="match status" value="1"/>
</dbReference>
<evidence type="ECO:0000259" key="2">
    <source>
        <dbReference type="Pfam" id="PF01232"/>
    </source>
</evidence>
<evidence type="ECO:0000313" key="3">
    <source>
        <dbReference type="EMBL" id="GAI02497.1"/>
    </source>
</evidence>
<sequence length="44" mass="5052">MLQFGAGNIGRSFIGQLFSRSGYEVVFVDINKELVKELNKKRVY</sequence>
<dbReference type="AlphaFoldDB" id="X1K671"/>
<dbReference type="Gene3D" id="3.40.50.720">
    <property type="entry name" value="NAD(P)-binding Rossmann-like Domain"/>
    <property type="match status" value="1"/>
</dbReference>
<dbReference type="EMBL" id="BARV01010860">
    <property type="protein sequence ID" value="GAI02497.1"/>
    <property type="molecule type" value="Genomic_DNA"/>
</dbReference>
<feature type="non-terminal residue" evidence="3">
    <location>
        <position position="44"/>
    </location>
</feature>
<dbReference type="InterPro" id="IPR036291">
    <property type="entry name" value="NAD(P)-bd_dom_sf"/>
</dbReference>
<gene>
    <name evidence="3" type="ORF">S06H3_20856</name>
</gene>
<feature type="domain" description="Mannitol dehydrogenase N-terminal" evidence="2">
    <location>
        <begin position="2"/>
        <end position="44"/>
    </location>
</feature>
<name>X1K671_9ZZZZ</name>
<dbReference type="InterPro" id="IPR013131">
    <property type="entry name" value="Mannitol_DH_N"/>
</dbReference>
<accession>X1K671</accession>
<dbReference type="Pfam" id="PF01232">
    <property type="entry name" value="Mannitol_dh"/>
    <property type="match status" value="1"/>
</dbReference>
<organism evidence="3">
    <name type="scientific">marine sediment metagenome</name>
    <dbReference type="NCBI Taxonomy" id="412755"/>
    <lineage>
        <taxon>unclassified sequences</taxon>
        <taxon>metagenomes</taxon>
        <taxon>ecological metagenomes</taxon>
    </lineage>
</organism>
<protein>
    <recommendedName>
        <fullName evidence="2">Mannitol dehydrogenase N-terminal domain-containing protein</fullName>
    </recommendedName>
</protein>
<dbReference type="GO" id="GO:0005829">
    <property type="term" value="C:cytosol"/>
    <property type="evidence" value="ECO:0007669"/>
    <property type="project" value="TreeGrafter"/>
</dbReference>